<dbReference type="AlphaFoldDB" id="A0A1Z9YVW0"/>
<dbReference type="PANTHER" id="PTHR46229">
    <property type="entry name" value="BOLA TRANSCRIPTION REGULATOR"/>
    <property type="match status" value="1"/>
</dbReference>
<organism evidence="4 5">
    <name type="scientific">Acinetobacter populi</name>
    <dbReference type="NCBI Taxonomy" id="1582270"/>
    <lineage>
        <taxon>Bacteria</taxon>
        <taxon>Pseudomonadati</taxon>
        <taxon>Pseudomonadota</taxon>
        <taxon>Gammaproteobacteria</taxon>
        <taxon>Moraxellales</taxon>
        <taxon>Moraxellaceae</taxon>
        <taxon>Acinetobacter</taxon>
    </lineage>
</organism>
<sequence length="105" mass="11447">MSLQAQLEQLLQPLSAEYLEILNESSGHGGYFPGKESHFKVTVVSPVFEGLGLVKRHQKVYALVGDLLAPAKIHALAIHAYTPQEWTGERPDSPACAHAPKTENS</sequence>
<dbReference type="Proteomes" id="UP000196536">
    <property type="component" value="Unassembled WGS sequence"/>
</dbReference>
<dbReference type="EMBL" id="NEXX01000005">
    <property type="protein sequence ID" value="OUY06279.1"/>
    <property type="molecule type" value="Genomic_DNA"/>
</dbReference>
<dbReference type="InterPro" id="IPR002634">
    <property type="entry name" value="BolA"/>
</dbReference>
<dbReference type="SUPFAM" id="SSF82657">
    <property type="entry name" value="BolA-like"/>
    <property type="match status" value="1"/>
</dbReference>
<gene>
    <name evidence="4" type="ORF">CAP51_13525</name>
</gene>
<dbReference type="PANTHER" id="PTHR46229:SF2">
    <property type="entry name" value="BOLA-LIKE PROTEIN 1"/>
    <property type="match status" value="1"/>
</dbReference>
<dbReference type="Gene3D" id="3.10.20.90">
    <property type="entry name" value="Phosphatidylinositol 3-kinase Catalytic Subunit, Chain A, domain 1"/>
    <property type="match status" value="1"/>
</dbReference>
<dbReference type="RefSeq" id="WP_087621283.1">
    <property type="nucleotide sequence ID" value="NZ_NEXX01000005.1"/>
</dbReference>
<evidence type="ECO:0000256" key="2">
    <source>
        <dbReference type="RuleBase" id="RU003860"/>
    </source>
</evidence>
<dbReference type="InterPro" id="IPR036065">
    <property type="entry name" value="BolA-like_sf"/>
</dbReference>
<evidence type="ECO:0000256" key="1">
    <source>
        <dbReference type="ARBA" id="ARBA00005578"/>
    </source>
</evidence>
<evidence type="ECO:0000256" key="3">
    <source>
        <dbReference type="SAM" id="MobiDB-lite"/>
    </source>
</evidence>
<dbReference type="PIRSF" id="PIRSF003113">
    <property type="entry name" value="BolA"/>
    <property type="match status" value="1"/>
</dbReference>
<dbReference type="OrthoDB" id="9801469at2"/>
<evidence type="ECO:0000313" key="4">
    <source>
        <dbReference type="EMBL" id="OUY06279.1"/>
    </source>
</evidence>
<comment type="similarity">
    <text evidence="1 2">Belongs to the BolA/IbaG family.</text>
</comment>
<comment type="caution">
    <text evidence="4">The sequence shown here is derived from an EMBL/GenBank/DDBJ whole genome shotgun (WGS) entry which is preliminary data.</text>
</comment>
<reference evidence="4 5" key="1">
    <citation type="submission" date="2017-05" db="EMBL/GenBank/DDBJ databases">
        <title>Acinetobacter populi ANC 5415 (= PBJ7), whole genome shotgun sequencing project.</title>
        <authorList>
            <person name="Nemec A."/>
            <person name="Radolfova-Krizova L."/>
        </authorList>
    </citation>
    <scope>NUCLEOTIDE SEQUENCE [LARGE SCALE GENOMIC DNA]</scope>
    <source>
        <strain evidence="4 5">PBJ7</strain>
    </source>
</reference>
<accession>A0A1Z9YVW0</accession>
<protein>
    <submittedName>
        <fullName evidence="4">BolA family transcriptional regulator</fullName>
    </submittedName>
</protein>
<proteinExistence type="inferred from homology"/>
<keyword evidence="5" id="KW-1185">Reference proteome</keyword>
<dbReference type="InterPro" id="IPR050961">
    <property type="entry name" value="BolA/IbaG_stress_morph_reg"/>
</dbReference>
<name>A0A1Z9YVW0_9GAMM</name>
<dbReference type="GO" id="GO:0005829">
    <property type="term" value="C:cytosol"/>
    <property type="evidence" value="ECO:0007669"/>
    <property type="project" value="TreeGrafter"/>
</dbReference>
<feature type="region of interest" description="Disordered" evidence="3">
    <location>
        <begin position="84"/>
        <end position="105"/>
    </location>
</feature>
<evidence type="ECO:0000313" key="5">
    <source>
        <dbReference type="Proteomes" id="UP000196536"/>
    </source>
</evidence>
<dbReference type="GO" id="GO:0006351">
    <property type="term" value="P:DNA-templated transcription"/>
    <property type="evidence" value="ECO:0007669"/>
    <property type="project" value="TreeGrafter"/>
</dbReference>
<dbReference type="Pfam" id="PF01722">
    <property type="entry name" value="BolA"/>
    <property type="match status" value="1"/>
</dbReference>